<feature type="chain" id="PRO_5008651189" description="3-carboxymuconate cyclase" evidence="1">
    <location>
        <begin position="22"/>
        <end position="410"/>
    </location>
</feature>
<keyword evidence="3" id="KW-1185">Reference proteome</keyword>
<organism evidence="2 3">
    <name type="scientific">Cladophialophora carrionii</name>
    <dbReference type="NCBI Taxonomy" id="86049"/>
    <lineage>
        <taxon>Eukaryota</taxon>
        <taxon>Fungi</taxon>
        <taxon>Dikarya</taxon>
        <taxon>Ascomycota</taxon>
        <taxon>Pezizomycotina</taxon>
        <taxon>Eurotiomycetes</taxon>
        <taxon>Chaetothyriomycetidae</taxon>
        <taxon>Chaetothyriales</taxon>
        <taxon>Herpotrichiellaceae</taxon>
        <taxon>Cladophialophora</taxon>
    </lineage>
</organism>
<dbReference type="SUPFAM" id="SSF51004">
    <property type="entry name" value="C-terminal (heme d1) domain of cytochrome cd1-nitrite reductase"/>
    <property type="match status" value="1"/>
</dbReference>
<dbReference type="EMBL" id="LGRB01000008">
    <property type="protein sequence ID" value="OCT53372.1"/>
    <property type="molecule type" value="Genomic_DNA"/>
</dbReference>
<keyword evidence="1" id="KW-0732">Signal</keyword>
<gene>
    <name evidence="2" type="ORF">CLCR_10272</name>
</gene>
<dbReference type="Gene3D" id="2.130.10.10">
    <property type="entry name" value="YVTN repeat-like/Quinoprotein amine dehydrogenase"/>
    <property type="match status" value="1"/>
</dbReference>
<protein>
    <recommendedName>
        <fullName evidence="4">3-carboxymuconate cyclase</fullName>
    </recommendedName>
</protein>
<dbReference type="eggNOG" id="ENOG502S2T1">
    <property type="taxonomic scope" value="Eukaryota"/>
</dbReference>
<dbReference type="AlphaFoldDB" id="A0A1C1CY00"/>
<dbReference type="VEuPathDB" id="FungiDB:CLCR_10272"/>
<dbReference type="InterPro" id="IPR011048">
    <property type="entry name" value="Haem_d1_sf"/>
</dbReference>
<dbReference type="VEuPathDB" id="FungiDB:G647_00342"/>
<dbReference type="SUPFAM" id="SSF75011">
    <property type="entry name" value="3-carboxy-cis,cis-mucoante lactonizing enzyme"/>
    <property type="match status" value="1"/>
</dbReference>
<name>A0A1C1CY00_9EURO</name>
<dbReference type="InterPro" id="IPR015943">
    <property type="entry name" value="WD40/YVTN_repeat-like_dom_sf"/>
</dbReference>
<dbReference type="STRING" id="86049.A0A1C1CY00"/>
<comment type="caution">
    <text evidence="2">The sequence shown here is derived from an EMBL/GenBank/DDBJ whole genome shotgun (WGS) entry which is preliminary data.</text>
</comment>
<dbReference type="Proteomes" id="UP000094526">
    <property type="component" value="Unassembled WGS sequence"/>
</dbReference>
<accession>A0A1C1CY00</accession>
<reference evidence="3" key="1">
    <citation type="submission" date="2015-07" db="EMBL/GenBank/DDBJ databases">
        <authorList>
            <person name="Teixeira M.M."/>
            <person name="Souza R.C."/>
            <person name="Almeida L.G."/>
            <person name="Vicente V.A."/>
            <person name="de Hoog S."/>
            <person name="Bocca A.L."/>
            <person name="de Almeida S.R."/>
            <person name="Vasconcelos A.T."/>
            <person name="Felipe M.S."/>
        </authorList>
    </citation>
    <scope>NUCLEOTIDE SEQUENCE [LARGE SCALE GENOMIC DNA]</scope>
    <source>
        <strain evidence="3">KSF</strain>
    </source>
</reference>
<sequence length="410" mass="41611">MQPRSITALVGFAALLTCGHAVPPQRHGSSFKHHKAAQAIYLLTNDASNAVAAVPIGADGMLSVGSLTPTGDNGGNSINAASGEPAAPDALFSQSSLTVAGNYIFAVNAGSNTLSMLSINPRRPTELTMIGQPVGLPGDFPVTVAASAKNGLVCVGSTGTANGVSCSSFAHTGLGPMDELRSFDLNQTNPPSGPPNTVSQVFFSEDESRLFATVKGDPGVEKPGFFSVFAVEQGRKWHGTSKLSTEETRSSPEGMLVLFGSQDIPGTSNVIVTDAAFGAAVVAVDPSTNTASTVARQEVVGQAATCWVTISSATDTAFVADVGVNRLVEMSLTDASIVSTLDLSSNGDPGLVDLTAAGNFIYALSPGNGTTTAAVMVLDVSGGPGSAKQVQHFDLSGMGVGKNAQGMAVF</sequence>
<dbReference type="OrthoDB" id="10006285at2759"/>
<evidence type="ECO:0008006" key="4">
    <source>
        <dbReference type="Google" id="ProtNLM"/>
    </source>
</evidence>
<proteinExistence type="predicted"/>
<evidence type="ECO:0000313" key="2">
    <source>
        <dbReference type="EMBL" id="OCT53372.1"/>
    </source>
</evidence>
<evidence type="ECO:0000256" key="1">
    <source>
        <dbReference type="SAM" id="SignalP"/>
    </source>
</evidence>
<feature type="signal peptide" evidence="1">
    <location>
        <begin position="1"/>
        <end position="21"/>
    </location>
</feature>
<evidence type="ECO:0000313" key="3">
    <source>
        <dbReference type="Proteomes" id="UP000094526"/>
    </source>
</evidence>